<dbReference type="CDD" id="cd14364">
    <property type="entry name" value="CUE_ASCC2"/>
    <property type="match status" value="1"/>
</dbReference>
<proteinExistence type="predicted"/>
<evidence type="ECO:0000313" key="3">
    <source>
        <dbReference type="EMBL" id="KAJ3222311.1"/>
    </source>
</evidence>
<dbReference type="PROSITE" id="PS51140">
    <property type="entry name" value="CUE"/>
    <property type="match status" value="1"/>
</dbReference>
<accession>A0AAD5XWP8</accession>
<dbReference type="InterPro" id="IPR041800">
    <property type="entry name" value="ASCC2_CUE"/>
</dbReference>
<dbReference type="InterPro" id="IPR052586">
    <property type="entry name" value="ASCC2"/>
</dbReference>
<feature type="region of interest" description="Disordered" evidence="1">
    <location>
        <begin position="745"/>
        <end position="821"/>
    </location>
</feature>
<comment type="caution">
    <text evidence="3">The sequence shown here is derived from an EMBL/GenBank/DDBJ whole genome shotgun (WGS) entry which is preliminary data.</text>
</comment>
<dbReference type="GO" id="GO:0043130">
    <property type="term" value="F:ubiquitin binding"/>
    <property type="evidence" value="ECO:0007669"/>
    <property type="project" value="InterPro"/>
</dbReference>
<reference evidence="3" key="1">
    <citation type="submission" date="2020-05" db="EMBL/GenBank/DDBJ databases">
        <title>Phylogenomic resolution of chytrid fungi.</title>
        <authorList>
            <person name="Stajich J.E."/>
            <person name="Amses K."/>
            <person name="Simmons R."/>
            <person name="Seto K."/>
            <person name="Myers J."/>
            <person name="Bonds A."/>
            <person name="Quandt C.A."/>
            <person name="Barry K."/>
            <person name="Liu P."/>
            <person name="Grigoriev I."/>
            <person name="Longcore J.E."/>
            <person name="James T.Y."/>
        </authorList>
    </citation>
    <scope>NUCLEOTIDE SEQUENCE</scope>
    <source>
        <strain evidence="3">JEL0476</strain>
    </source>
</reference>
<evidence type="ECO:0000313" key="4">
    <source>
        <dbReference type="Proteomes" id="UP001211065"/>
    </source>
</evidence>
<dbReference type="PANTHER" id="PTHR21494">
    <property type="entry name" value="ACTIVATING SIGNAL COINTEGRATOR 1 COMPLEX SUBUNIT 2 ASC-1 COMPLEX SUBUNIT P100"/>
    <property type="match status" value="1"/>
</dbReference>
<feature type="compositionally biased region" description="Polar residues" evidence="1">
    <location>
        <begin position="757"/>
        <end position="783"/>
    </location>
</feature>
<sequence length="821" mass="95135">MKNNTSVNYSNLFKSTNVLTDEEEELLPAQKPAPWLNASAINNVSTGFSSKLNNKISFTLPTKFPPVSYEDFFKLLETKLNIILKLDPVQFWSFFLDFEKSNFKEFLFNYIKRDINVLDHLVFRILVRIFEAEKEDNCKGLPAAFGNKNFKATWLTNIDEFLHLNFLIEFTKIYSNANIEVVCSILKNLFGLKPSILEEELSALIRKFNYLIQYLAKKQLKKFTEENGKGKGKGKSSESCSQKVLSEAEEVELKSQIELIIDAVYTLVSFFNSCPKEALIILSSTEREFFNALFQVFDISNFLRNLHDKNLIVNLMDYVLLKIKVLKLLVVEVFKIFVFKGFLDDFMNSENFDNFDTFFMLMHRILEHSEVESGEASKILWDSPLAVDFDIKYDLLSQLNELLAKVKGHLDVEETRVQFLILSIENLLEISGNSNVKFLKTKKNRNLVAVENWNNELPPQYVQNDVARFNSVNQNNTNPNDQFVHRTSLISQVQDIFPELGEGFIDCCLKEFDDKPEIVIDKILMDDLPMGLKNLDRNTQREINNVIYPPSENNQIILYEEKEVQKQEDYISTRKNIFDGDEFDVFNPKGKIDATKVIFGKKSGAVAEKDEDFIKQVKPTILEYSIENDDVYDDEYDDTYDSNDIEFSGPVSTALTPDEDEIKKFSNTEKTLDPTLVFEPELLDFKESFFEKNQRNSKERKLFKEKSGLTDEQIEGWFKMFQRNPKKEKILSKYEFRGNKYNLPVEEKLDEPESNEDTQNQQKEKNPLQNHNRPNSTTSTATSDKNKNYKSKNKAKIGNHNRKKGHDKKLMKGFGGIPGTD</sequence>
<dbReference type="InterPro" id="IPR003892">
    <property type="entry name" value="CUE"/>
</dbReference>
<feature type="domain" description="CUE" evidence="2">
    <location>
        <begin position="485"/>
        <end position="528"/>
    </location>
</feature>
<feature type="compositionally biased region" description="Basic residues" evidence="1">
    <location>
        <begin position="788"/>
        <end position="811"/>
    </location>
</feature>
<dbReference type="Proteomes" id="UP001211065">
    <property type="component" value="Unassembled WGS sequence"/>
</dbReference>
<keyword evidence="4" id="KW-1185">Reference proteome</keyword>
<organism evidence="3 4">
    <name type="scientific">Clydaea vesicula</name>
    <dbReference type="NCBI Taxonomy" id="447962"/>
    <lineage>
        <taxon>Eukaryota</taxon>
        <taxon>Fungi</taxon>
        <taxon>Fungi incertae sedis</taxon>
        <taxon>Chytridiomycota</taxon>
        <taxon>Chytridiomycota incertae sedis</taxon>
        <taxon>Chytridiomycetes</taxon>
        <taxon>Lobulomycetales</taxon>
        <taxon>Lobulomycetaceae</taxon>
        <taxon>Clydaea</taxon>
    </lineage>
</organism>
<dbReference type="InterPro" id="IPR009060">
    <property type="entry name" value="UBA-like_sf"/>
</dbReference>
<name>A0AAD5XWP8_9FUNG</name>
<dbReference type="Gene3D" id="1.10.8.10">
    <property type="entry name" value="DNA helicase RuvA subunit, C-terminal domain"/>
    <property type="match status" value="1"/>
</dbReference>
<dbReference type="AlphaFoldDB" id="A0AAD5XWP8"/>
<dbReference type="SUPFAM" id="SSF46934">
    <property type="entry name" value="UBA-like"/>
    <property type="match status" value="1"/>
</dbReference>
<protein>
    <recommendedName>
        <fullName evidence="2">CUE domain-containing protein</fullName>
    </recommendedName>
</protein>
<gene>
    <name evidence="3" type="ORF">HK099_002461</name>
</gene>
<dbReference type="Pfam" id="PF02845">
    <property type="entry name" value="CUE"/>
    <property type="match status" value="1"/>
</dbReference>
<dbReference type="EMBL" id="JADGJW010000181">
    <property type="protein sequence ID" value="KAJ3222311.1"/>
    <property type="molecule type" value="Genomic_DNA"/>
</dbReference>
<evidence type="ECO:0000256" key="1">
    <source>
        <dbReference type="SAM" id="MobiDB-lite"/>
    </source>
</evidence>
<dbReference type="SMART" id="SM00546">
    <property type="entry name" value="CUE"/>
    <property type="match status" value="1"/>
</dbReference>
<evidence type="ECO:0000259" key="2">
    <source>
        <dbReference type="PROSITE" id="PS51140"/>
    </source>
</evidence>
<dbReference type="PANTHER" id="PTHR21494:SF0">
    <property type="entry name" value="ACTIVATING SIGNAL COINTEGRATOR 1 COMPLEX SUBUNIT 2"/>
    <property type="match status" value="1"/>
</dbReference>